<dbReference type="GO" id="GO:0005886">
    <property type="term" value="C:plasma membrane"/>
    <property type="evidence" value="ECO:0007669"/>
    <property type="project" value="UniProtKB-SubCell"/>
</dbReference>
<evidence type="ECO:0000313" key="11">
    <source>
        <dbReference type="Proteomes" id="UP000229056"/>
    </source>
</evidence>
<evidence type="ECO:0000256" key="6">
    <source>
        <dbReference type="ARBA" id="ARBA00038076"/>
    </source>
</evidence>
<dbReference type="Pfam" id="PF02687">
    <property type="entry name" value="FtsX"/>
    <property type="match status" value="1"/>
</dbReference>
<dbReference type="InterPro" id="IPR050250">
    <property type="entry name" value="Macrolide_Exporter_MacB"/>
</dbReference>
<keyword evidence="2" id="KW-1003">Cell membrane</keyword>
<comment type="similarity">
    <text evidence="6">Belongs to the ABC-4 integral membrane protein family.</text>
</comment>
<dbReference type="PANTHER" id="PTHR30572">
    <property type="entry name" value="MEMBRANE COMPONENT OF TRANSPORTER-RELATED"/>
    <property type="match status" value="1"/>
</dbReference>
<evidence type="ECO:0000256" key="2">
    <source>
        <dbReference type="ARBA" id="ARBA00022475"/>
    </source>
</evidence>
<evidence type="ECO:0000256" key="5">
    <source>
        <dbReference type="ARBA" id="ARBA00023136"/>
    </source>
</evidence>
<dbReference type="InterPro" id="IPR003838">
    <property type="entry name" value="ABC3_permease_C"/>
</dbReference>
<feature type="domain" description="ABC3 transporter permease C-terminal" evidence="8">
    <location>
        <begin position="290"/>
        <end position="407"/>
    </location>
</feature>
<accession>A0A2H0W3N2</accession>
<gene>
    <name evidence="10" type="ORF">COT80_04060</name>
</gene>
<comment type="caution">
    <text evidence="10">The sequence shown here is derived from an EMBL/GenBank/DDBJ whole genome shotgun (WGS) entry which is preliminary data.</text>
</comment>
<sequence length="416" mass="44855">MDNILLPIQLAWKSLFLHKGRTFLTVLGIIIGISAVIIVMSAGESIKALVLGEFESFGSDYIQIEVKVPTAKKNSAANAGGIAQGIQITTLKNKDAEDIGKLDSIKEAGGGVMGQSVVSYGNENKVVNYMGSSSSILNIMGIDVAIGQSYTNEDDDQLAKVVVLGSKVAEELFGNIDPIGKNVKLGKTSFRVVGIAKEKGQSLGFNYDEMVYVPLQTSQKLLLGIDYLMFITTKVTNPDNMEATAVEIEDLLRQNHDITNADDDFAVTTATEALDMINTIFGGMTLLLVAIAGISLLVGGVGIMNIMYVSVTERTFEIGLRKSLGAKKKQILWQFLWEAIVVTLFGGMIGIVVGVIMTFLISLIASQIGFAWEFILPPQAIIIAFVFSTVVGLIFGYYPASRAAVMDPIVAIRYEK</sequence>
<keyword evidence="3 7" id="KW-0812">Transmembrane</keyword>
<evidence type="ECO:0000256" key="7">
    <source>
        <dbReference type="SAM" id="Phobius"/>
    </source>
</evidence>
<reference evidence="11" key="1">
    <citation type="submission" date="2017-09" db="EMBL/GenBank/DDBJ databases">
        <title>Depth-based differentiation of microbial function through sediment-hosted aquifers and enrichment of novel symbionts in the deep terrestrial subsurface.</title>
        <authorList>
            <person name="Probst A.J."/>
            <person name="Ladd B."/>
            <person name="Jarett J.K."/>
            <person name="Geller-Mcgrath D.E."/>
            <person name="Sieber C.M.K."/>
            <person name="Emerson J.B."/>
            <person name="Anantharaman K."/>
            <person name="Thomas B.C."/>
            <person name="Malmstrom R."/>
            <person name="Stieglmeier M."/>
            <person name="Klingl A."/>
            <person name="Woyke T."/>
            <person name="Ryan C.M."/>
            <person name="Banfield J.F."/>
        </authorList>
    </citation>
    <scope>NUCLEOTIDE SEQUENCE [LARGE SCALE GENOMIC DNA]</scope>
</reference>
<feature type="transmembrane region" description="Helical" evidence="7">
    <location>
        <begin position="286"/>
        <end position="311"/>
    </location>
</feature>
<organism evidence="10 11">
    <name type="scientific">Candidatus Buchananbacteria bacterium CG10_big_fil_rev_8_21_14_0_10_33_19</name>
    <dbReference type="NCBI Taxonomy" id="1974525"/>
    <lineage>
        <taxon>Bacteria</taxon>
        <taxon>Candidatus Buchananiibacteriota</taxon>
    </lineage>
</organism>
<feature type="transmembrane region" description="Helical" evidence="7">
    <location>
        <begin position="23"/>
        <end position="43"/>
    </location>
</feature>
<keyword evidence="4 7" id="KW-1133">Transmembrane helix</keyword>
<dbReference type="EMBL" id="PEZY01000012">
    <property type="protein sequence ID" value="PIS05914.1"/>
    <property type="molecule type" value="Genomic_DNA"/>
</dbReference>
<evidence type="ECO:0000256" key="3">
    <source>
        <dbReference type="ARBA" id="ARBA00022692"/>
    </source>
</evidence>
<feature type="domain" description="MacB-like periplasmic core" evidence="9">
    <location>
        <begin position="22"/>
        <end position="250"/>
    </location>
</feature>
<dbReference type="AlphaFoldDB" id="A0A2H0W3N2"/>
<dbReference type="Proteomes" id="UP000229056">
    <property type="component" value="Unassembled WGS sequence"/>
</dbReference>
<proteinExistence type="inferred from homology"/>
<dbReference type="PANTHER" id="PTHR30572:SF4">
    <property type="entry name" value="ABC TRANSPORTER PERMEASE YTRF"/>
    <property type="match status" value="1"/>
</dbReference>
<feature type="transmembrane region" description="Helical" evidence="7">
    <location>
        <begin position="331"/>
        <end position="364"/>
    </location>
</feature>
<protein>
    <submittedName>
        <fullName evidence="10">Multidrug ABC transporter substrate-binding protein</fullName>
    </submittedName>
</protein>
<keyword evidence="5 7" id="KW-0472">Membrane</keyword>
<evidence type="ECO:0000256" key="4">
    <source>
        <dbReference type="ARBA" id="ARBA00022989"/>
    </source>
</evidence>
<dbReference type="Pfam" id="PF12704">
    <property type="entry name" value="MacB_PCD"/>
    <property type="match status" value="1"/>
</dbReference>
<name>A0A2H0W3N2_9BACT</name>
<comment type="subcellular location">
    <subcellularLocation>
        <location evidence="1">Cell membrane</location>
        <topology evidence="1">Multi-pass membrane protein</topology>
    </subcellularLocation>
</comment>
<evidence type="ECO:0000259" key="8">
    <source>
        <dbReference type="Pfam" id="PF02687"/>
    </source>
</evidence>
<evidence type="ECO:0000259" key="9">
    <source>
        <dbReference type="Pfam" id="PF12704"/>
    </source>
</evidence>
<evidence type="ECO:0000313" key="10">
    <source>
        <dbReference type="EMBL" id="PIS05914.1"/>
    </source>
</evidence>
<evidence type="ECO:0000256" key="1">
    <source>
        <dbReference type="ARBA" id="ARBA00004651"/>
    </source>
</evidence>
<dbReference type="InterPro" id="IPR025857">
    <property type="entry name" value="MacB_PCD"/>
</dbReference>
<dbReference type="GO" id="GO:0022857">
    <property type="term" value="F:transmembrane transporter activity"/>
    <property type="evidence" value="ECO:0007669"/>
    <property type="project" value="TreeGrafter"/>
</dbReference>
<feature type="transmembrane region" description="Helical" evidence="7">
    <location>
        <begin position="376"/>
        <end position="398"/>
    </location>
</feature>